<sequence>MRTDAQKMRIDAQKMRNDAQKMRIVAHFWYPPLPKMRIVAQIMRVIVQNGYPPLGFWSVMPGVGIYFNVIDTREEDEETDDQMKKEALYRILWVNKIWKHEINTR</sequence>
<organism evidence="1 2">
    <name type="scientific">Breznakibacter xylanolyticus</name>
    <dbReference type="NCBI Taxonomy" id="990"/>
    <lineage>
        <taxon>Bacteria</taxon>
        <taxon>Pseudomonadati</taxon>
        <taxon>Bacteroidota</taxon>
        <taxon>Bacteroidia</taxon>
        <taxon>Marinilabiliales</taxon>
        <taxon>Marinilabiliaceae</taxon>
        <taxon>Breznakibacter</taxon>
    </lineage>
</organism>
<proteinExistence type="predicted"/>
<gene>
    <name evidence="1" type="ORF">LX69_01286</name>
</gene>
<name>A0A2W7NEC0_9BACT</name>
<accession>A0A2W7NEC0</accession>
<protein>
    <submittedName>
        <fullName evidence="1">Uncharacterized protein</fullName>
    </submittedName>
</protein>
<evidence type="ECO:0000313" key="2">
    <source>
        <dbReference type="Proteomes" id="UP000249239"/>
    </source>
</evidence>
<dbReference type="AlphaFoldDB" id="A0A2W7NEC0"/>
<reference evidence="1 2" key="1">
    <citation type="submission" date="2018-06" db="EMBL/GenBank/DDBJ databases">
        <title>Genomic Encyclopedia of Archaeal and Bacterial Type Strains, Phase II (KMG-II): from individual species to whole genera.</title>
        <authorList>
            <person name="Goeker M."/>
        </authorList>
    </citation>
    <scope>NUCLEOTIDE SEQUENCE [LARGE SCALE GENOMIC DNA]</scope>
    <source>
        <strain evidence="1 2">DSM 6779</strain>
    </source>
</reference>
<evidence type="ECO:0000313" key="1">
    <source>
        <dbReference type="EMBL" id="PZX17873.1"/>
    </source>
</evidence>
<comment type="caution">
    <text evidence="1">The sequence shown here is derived from an EMBL/GenBank/DDBJ whole genome shotgun (WGS) entry which is preliminary data.</text>
</comment>
<dbReference type="Proteomes" id="UP000249239">
    <property type="component" value="Unassembled WGS sequence"/>
</dbReference>
<dbReference type="EMBL" id="QKZK01000008">
    <property type="protein sequence ID" value="PZX17873.1"/>
    <property type="molecule type" value="Genomic_DNA"/>
</dbReference>
<keyword evidence="2" id="KW-1185">Reference proteome</keyword>